<dbReference type="Pfam" id="PF01075">
    <property type="entry name" value="Glyco_transf_9"/>
    <property type="match status" value="1"/>
</dbReference>
<keyword evidence="3" id="KW-1133">Transmembrane helix</keyword>
<comment type="caution">
    <text evidence="4">The sequence shown here is derived from an EMBL/GenBank/DDBJ whole genome shotgun (WGS) entry which is preliminary data.</text>
</comment>
<dbReference type="PANTHER" id="PTHR30160">
    <property type="entry name" value="TETRAACYLDISACCHARIDE 4'-KINASE-RELATED"/>
    <property type="match status" value="1"/>
</dbReference>
<proteinExistence type="predicted"/>
<gene>
    <name evidence="4" type="ORF">ETF27_01765</name>
</gene>
<dbReference type="InterPro" id="IPR002201">
    <property type="entry name" value="Glyco_trans_9"/>
</dbReference>
<keyword evidence="3" id="KW-0472">Membrane</keyword>
<dbReference type="Proteomes" id="UP000321612">
    <property type="component" value="Unassembled WGS sequence"/>
</dbReference>
<dbReference type="Gene3D" id="3.40.50.2000">
    <property type="entry name" value="Glycogen Phosphorylase B"/>
    <property type="match status" value="2"/>
</dbReference>
<sequence length="349" mass="40094">MKTDHIIIVRFSAMGDVAMTVPIVFALATQYPKLRISVLSRPFARAFFQNMPDNVEFMEADLNNEYKGIHGLNKLFRRITAKHPTHIADFHNVLRTKYLRLRFCVNGYKTKHIDKHKLGKRRLCRKNNKIFVQQPTSFKNYMDVLEALGYPIRPDFQSIFVNGGNDIEQLPEGMNEKKEGEKWIGIAPFAAHKGKTYPKEKMEEVIRLLSTQRDHIKLFLFGGGREEKEILKSWEEKYEHCIFASSALHGLSEELILMSHLEAMISMDSANMHLASLVGTRVISIWGATHPFCGFFGWNQDKEDAVQNNKLSCRPCSVFGNQPCHRKDFACMNSIEPSEIVSRLKLSKS</sequence>
<keyword evidence="2 4" id="KW-0808">Transferase</keyword>
<dbReference type="EMBL" id="SDIK01000012">
    <property type="protein sequence ID" value="TXJ63047.1"/>
    <property type="molecule type" value="Genomic_DNA"/>
</dbReference>
<accession>A0A5C8GLI3</accession>
<dbReference type="SUPFAM" id="SSF53756">
    <property type="entry name" value="UDP-Glycosyltransferase/glycogen phosphorylase"/>
    <property type="match status" value="1"/>
</dbReference>
<reference evidence="5" key="1">
    <citation type="submission" date="2019-05" db="EMBL/GenBank/DDBJ databases">
        <title>Prevotella brunnea sp. nov., isolated from a wound of a patient.</title>
        <authorList>
            <person name="Buhl M."/>
        </authorList>
    </citation>
    <scope>NUCLEOTIDE SEQUENCE [LARGE SCALE GENOMIC DNA]</scope>
    <source>
        <strain evidence="5">A2672</strain>
    </source>
</reference>
<evidence type="ECO:0000256" key="1">
    <source>
        <dbReference type="ARBA" id="ARBA00022676"/>
    </source>
</evidence>
<dbReference type="GO" id="GO:0009244">
    <property type="term" value="P:lipopolysaccharide core region biosynthetic process"/>
    <property type="evidence" value="ECO:0007669"/>
    <property type="project" value="TreeGrafter"/>
</dbReference>
<evidence type="ECO:0000313" key="4">
    <source>
        <dbReference type="EMBL" id="TXJ63047.1"/>
    </source>
</evidence>
<dbReference type="RefSeq" id="WP_147785403.1">
    <property type="nucleotide sequence ID" value="NZ_SDIK01000012.1"/>
</dbReference>
<keyword evidence="3" id="KW-0812">Transmembrane</keyword>
<dbReference type="InterPro" id="IPR051199">
    <property type="entry name" value="LPS_LOS_Heptosyltrfase"/>
</dbReference>
<dbReference type="PANTHER" id="PTHR30160:SF22">
    <property type="entry name" value="LIPOPOLYSACCHARIDE CORE BIOSYNTHESIS PROTEIN"/>
    <property type="match status" value="1"/>
</dbReference>
<protein>
    <submittedName>
        <fullName evidence="4">Glycosyltransferase family 9 protein</fullName>
    </submittedName>
</protein>
<dbReference type="CDD" id="cd03789">
    <property type="entry name" value="GT9_LPS_heptosyltransferase"/>
    <property type="match status" value="1"/>
</dbReference>
<dbReference type="GO" id="GO:0005829">
    <property type="term" value="C:cytosol"/>
    <property type="evidence" value="ECO:0007669"/>
    <property type="project" value="TreeGrafter"/>
</dbReference>
<evidence type="ECO:0000313" key="5">
    <source>
        <dbReference type="Proteomes" id="UP000321612"/>
    </source>
</evidence>
<dbReference type="GO" id="GO:0008713">
    <property type="term" value="F:ADP-heptose-lipopolysaccharide heptosyltransferase activity"/>
    <property type="evidence" value="ECO:0007669"/>
    <property type="project" value="TreeGrafter"/>
</dbReference>
<dbReference type="AlphaFoldDB" id="A0A5C8GLI3"/>
<organism evidence="4 5">
    <name type="scientific">Prevotella brunnea</name>
    <dbReference type="NCBI Taxonomy" id="2508867"/>
    <lineage>
        <taxon>Bacteria</taxon>
        <taxon>Pseudomonadati</taxon>
        <taxon>Bacteroidota</taxon>
        <taxon>Bacteroidia</taxon>
        <taxon>Bacteroidales</taxon>
        <taxon>Prevotellaceae</taxon>
        <taxon>Prevotella</taxon>
    </lineage>
</organism>
<dbReference type="OrthoDB" id="9768048at2"/>
<evidence type="ECO:0000256" key="3">
    <source>
        <dbReference type="SAM" id="Phobius"/>
    </source>
</evidence>
<feature type="transmembrane region" description="Helical" evidence="3">
    <location>
        <begin position="7"/>
        <end position="28"/>
    </location>
</feature>
<evidence type="ECO:0000256" key="2">
    <source>
        <dbReference type="ARBA" id="ARBA00022679"/>
    </source>
</evidence>
<name>A0A5C8GLI3_9BACT</name>
<keyword evidence="1" id="KW-0328">Glycosyltransferase</keyword>
<keyword evidence="5" id="KW-1185">Reference proteome</keyword>